<dbReference type="RefSeq" id="WP_169466153.1">
    <property type="nucleotide sequence ID" value="NZ_JABBGG010000006.1"/>
</dbReference>
<proteinExistence type="predicted"/>
<protein>
    <submittedName>
        <fullName evidence="2">Phage portal protein</fullName>
    </submittedName>
</protein>
<keyword evidence="3" id="KW-1185">Reference proteome</keyword>
<dbReference type="Pfam" id="PF04860">
    <property type="entry name" value="Phage_portal"/>
    <property type="match status" value="1"/>
</dbReference>
<evidence type="ECO:0000313" key="2">
    <source>
        <dbReference type="EMBL" id="NML61819.1"/>
    </source>
</evidence>
<organism evidence="2 3">
    <name type="scientific">Massilia polaris</name>
    <dbReference type="NCBI Taxonomy" id="2728846"/>
    <lineage>
        <taxon>Bacteria</taxon>
        <taxon>Pseudomonadati</taxon>
        <taxon>Pseudomonadota</taxon>
        <taxon>Betaproteobacteria</taxon>
        <taxon>Burkholderiales</taxon>
        <taxon>Oxalobacteraceae</taxon>
        <taxon>Telluria group</taxon>
        <taxon>Massilia</taxon>
    </lineage>
</organism>
<gene>
    <name evidence="2" type="ORF">HHL21_12185</name>
</gene>
<dbReference type="InterPro" id="IPR006944">
    <property type="entry name" value="Phage/GTA_portal"/>
</dbReference>
<evidence type="ECO:0000313" key="3">
    <source>
        <dbReference type="Proteomes" id="UP000583752"/>
    </source>
</evidence>
<dbReference type="EMBL" id="JABBGG010000006">
    <property type="protein sequence ID" value="NML61819.1"/>
    <property type="molecule type" value="Genomic_DNA"/>
</dbReference>
<dbReference type="NCBIfam" id="TIGR01537">
    <property type="entry name" value="portal_HK97"/>
    <property type="match status" value="1"/>
</dbReference>
<feature type="region of interest" description="Disordered" evidence="1">
    <location>
        <begin position="416"/>
        <end position="437"/>
    </location>
</feature>
<evidence type="ECO:0000256" key="1">
    <source>
        <dbReference type="SAM" id="MobiDB-lite"/>
    </source>
</evidence>
<feature type="compositionally biased region" description="Basic and acidic residues" evidence="1">
    <location>
        <begin position="426"/>
        <end position="437"/>
    </location>
</feature>
<dbReference type="InterPro" id="IPR006427">
    <property type="entry name" value="Portal_HK97"/>
</dbReference>
<name>A0A848HNW2_9BURK</name>
<accession>A0A848HNW2</accession>
<dbReference type="Proteomes" id="UP000583752">
    <property type="component" value="Unassembled WGS sequence"/>
</dbReference>
<dbReference type="AlphaFoldDB" id="A0A848HNW2"/>
<sequence length="437" mass="47756">MKQATWYNAERVSQPGSVVLNAWRAERVQASNTSQQNLTVQELANLISGAGGVGGPSVSETTAMRVSAVYACVALIAGAISTLPMPVYARSVDGREIVDHPYFWLLNESPNDDLSAAVFWEFMVSSRLFYGDCFAEILRPSFRSSKVTGFVPHHPNRVQPFRDTAGNLFYRVTPLLGAQYTVHPADMIHVPSLGFDGLRSPSPITYAARQAVGTALSADEYNSRFFTNGARPDFAITAPGSLSEDQANMIRSTWNDKHAGVAKSHMPAVLMGGLDIKQLSLSAADSQILATSMFQVEQIARVLGVPPHMIGHTDKSTSWGAGVENMGRGFVKFTLKRDLVKFEQEFNRKLWPTRERLFLRFDLADIERGDLKSENEALRIALGRAGEPGWMTQNEVRKAKNLPPKDNGDELLEVTAVAPAPSPTEKTTDEKSAAAAG</sequence>
<reference evidence="2 3" key="1">
    <citation type="submission" date="2020-04" db="EMBL/GenBank/DDBJ databases">
        <title>Massilia sp. RP-1-19 isolated from soil.</title>
        <authorList>
            <person name="Dahal R.H."/>
        </authorList>
    </citation>
    <scope>NUCLEOTIDE SEQUENCE [LARGE SCALE GENOMIC DNA]</scope>
    <source>
        <strain evidence="2 3">RP-1-19</strain>
    </source>
</reference>
<comment type="caution">
    <text evidence="2">The sequence shown here is derived from an EMBL/GenBank/DDBJ whole genome shotgun (WGS) entry which is preliminary data.</text>
</comment>